<dbReference type="PIRSF" id="PIRSF002741">
    <property type="entry name" value="MppA"/>
    <property type="match status" value="1"/>
</dbReference>
<dbReference type="RefSeq" id="WP_045272164.1">
    <property type="nucleotide sequence ID" value="NZ_JYIX01000035.1"/>
</dbReference>
<dbReference type="PANTHER" id="PTHR30290">
    <property type="entry name" value="PERIPLASMIC BINDING COMPONENT OF ABC TRANSPORTER"/>
    <property type="match status" value="1"/>
</dbReference>
<dbReference type="SUPFAM" id="SSF53850">
    <property type="entry name" value="Periplasmic binding protein-like II"/>
    <property type="match status" value="1"/>
</dbReference>
<dbReference type="InterPro" id="IPR039424">
    <property type="entry name" value="SBP_5"/>
</dbReference>
<dbReference type="STRING" id="582680.RS86_02063"/>
<dbReference type="Proteomes" id="UP000033740">
    <property type="component" value="Unassembled WGS sequence"/>
</dbReference>
<feature type="signal peptide" evidence="4">
    <location>
        <begin position="1"/>
        <end position="22"/>
    </location>
</feature>
<dbReference type="Pfam" id="PF00496">
    <property type="entry name" value="SBP_bac_5"/>
    <property type="match status" value="1"/>
</dbReference>
<proteinExistence type="inferred from homology"/>
<dbReference type="AlphaFoldDB" id="A0A0F0LKS8"/>
<sequence>MRHRTPLIALLGATALVLTSCAGGGAAGAGKDAALANGKTFTSAIATDPGNLDPFVTAMSIARSIDRFLYSRLIEVKDDGTVTSGLAEKWTADTTTATFTLRDKLTCEDGTPLTASDVAANIAHLTDPATGSPLVGLQVQPGTTAVGDDATRTVTVTSGRPDAFLLDNVGSIAIVCGSVLNDPKALAAGKGATGMFTMTEITPNSQYTLTRRKDFAWGPGTWDPTQKGLPDKVVFRVIPNETTAANLVLSGEVNAAEVAGPDRKRLQDAKLFHTQIIAPVGQLSFNQAAGRPTKDPAVRKALAQAVDLAQVRQVLAESTEPTGLVTVAPNPCRADTVKGNVPGFDAKAADAALDAAGWKRGSDGMRVKDGKPLALKMIFPTLLGDTGTAGVELLQSMWKKAGVNVTTTPVDGPALSETLFSSGDWDISGAAITVSLPSMLVPFYSGPTPPNGTNFASVDDPAYTAAVAAASAKPGTEGCSDWAAAEKALLTTTTVVPYADIARTIFANKATFTEGDGIDPTSIRMYQ</sequence>
<dbReference type="InterPro" id="IPR030678">
    <property type="entry name" value="Peptide/Ni-bd"/>
</dbReference>
<dbReference type="PATRIC" id="fig|582680.6.peg.2128"/>
<comment type="caution">
    <text evidence="6">The sequence shown here is derived from an EMBL/GenBank/DDBJ whole genome shotgun (WGS) entry which is preliminary data.</text>
</comment>
<name>A0A0F0LKS8_9MICO</name>
<dbReference type="GO" id="GO:0042597">
    <property type="term" value="C:periplasmic space"/>
    <property type="evidence" value="ECO:0007669"/>
    <property type="project" value="UniProtKB-ARBA"/>
</dbReference>
<evidence type="ECO:0000313" key="7">
    <source>
        <dbReference type="Proteomes" id="UP000033740"/>
    </source>
</evidence>
<feature type="chain" id="PRO_5038784934" evidence="4">
    <location>
        <begin position="23"/>
        <end position="527"/>
    </location>
</feature>
<dbReference type="PROSITE" id="PS51257">
    <property type="entry name" value="PROKAR_LIPOPROTEIN"/>
    <property type="match status" value="1"/>
</dbReference>
<feature type="domain" description="Solute-binding protein family 5" evidence="5">
    <location>
        <begin position="82"/>
        <end position="443"/>
    </location>
</feature>
<dbReference type="InterPro" id="IPR000914">
    <property type="entry name" value="SBP_5_dom"/>
</dbReference>
<dbReference type="GO" id="GO:0043190">
    <property type="term" value="C:ATP-binding cassette (ABC) transporter complex"/>
    <property type="evidence" value="ECO:0007669"/>
    <property type="project" value="InterPro"/>
</dbReference>
<keyword evidence="2" id="KW-0813">Transport</keyword>
<dbReference type="Gene3D" id="3.40.190.10">
    <property type="entry name" value="Periplasmic binding protein-like II"/>
    <property type="match status" value="1"/>
</dbReference>
<dbReference type="GO" id="GO:0015833">
    <property type="term" value="P:peptide transport"/>
    <property type="evidence" value="ECO:0007669"/>
    <property type="project" value="TreeGrafter"/>
</dbReference>
<evidence type="ECO:0000313" key="6">
    <source>
        <dbReference type="EMBL" id="KJL32890.1"/>
    </source>
</evidence>
<accession>A0A0F0LKS8</accession>
<keyword evidence="3 4" id="KW-0732">Signal</keyword>
<evidence type="ECO:0000256" key="2">
    <source>
        <dbReference type="ARBA" id="ARBA00022448"/>
    </source>
</evidence>
<dbReference type="Gene3D" id="3.10.105.10">
    <property type="entry name" value="Dipeptide-binding Protein, Domain 3"/>
    <property type="match status" value="1"/>
</dbReference>
<dbReference type="GO" id="GO:1904680">
    <property type="term" value="F:peptide transmembrane transporter activity"/>
    <property type="evidence" value="ECO:0007669"/>
    <property type="project" value="TreeGrafter"/>
</dbReference>
<gene>
    <name evidence="6" type="primary">mppA</name>
    <name evidence="6" type="ORF">RS86_02063</name>
</gene>
<organism evidence="6 7">
    <name type="scientific">Microbacterium azadirachtae</name>
    <dbReference type="NCBI Taxonomy" id="582680"/>
    <lineage>
        <taxon>Bacteria</taxon>
        <taxon>Bacillati</taxon>
        <taxon>Actinomycetota</taxon>
        <taxon>Actinomycetes</taxon>
        <taxon>Micrococcales</taxon>
        <taxon>Microbacteriaceae</taxon>
        <taxon>Microbacterium</taxon>
    </lineage>
</organism>
<comment type="similarity">
    <text evidence="1">Belongs to the bacterial solute-binding protein 5 family.</text>
</comment>
<protein>
    <submittedName>
        <fullName evidence="6">Periplasmic murein peptide-binding protein</fullName>
    </submittedName>
</protein>
<dbReference type="PANTHER" id="PTHR30290:SF9">
    <property type="entry name" value="OLIGOPEPTIDE-BINDING PROTEIN APPA"/>
    <property type="match status" value="1"/>
</dbReference>
<keyword evidence="7" id="KW-1185">Reference proteome</keyword>
<evidence type="ECO:0000259" key="5">
    <source>
        <dbReference type="Pfam" id="PF00496"/>
    </source>
</evidence>
<dbReference type="EMBL" id="JYIX01000035">
    <property type="protein sequence ID" value="KJL32890.1"/>
    <property type="molecule type" value="Genomic_DNA"/>
</dbReference>
<evidence type="ECO:0000256" key="4">
    <source>
        <dbReference type="SAM" id="SignalP"/>
    </source>
</evidence>
<evidence type="ECO:0000256" key="1">
    <source>
        <dbReference type="ARBA" id="ARBA00005695"/>
    </source>
</evidence>
<reference evidence="6 7" key="1">
    <citation type="submission" date="2015-02" db="EMBL/GenBank/DDBJ databases">
        <title>Draft genome sequences of ten Microbacterium spp. with emphasis on heavy metal contaminated environments.</title>
        <authorList>
            <person name="Corretto E."/>
        </authorList>
    </citation>
    <scope>NUCLEOTIDE SEQUENCE [LARGE SCALE GENOMIC DNA]</scope>
    <source>
        <strain evidence="6 7">ARN176</strain>
    </source>
</reference>
<evidence type="ECO:0000256" key="3">
    <source>
        <dbReference type="ARBA" id="ARBA00022729"/>
    </source>
</evidence>